<feature type="transmembrane region" description="Helical" evidence="7">
    <location>
        <begin position="282"/>
        <end position="301"/>
    </location>
</feature>
<reference evidence="9" key="1">
    <citation type="submission" date="2015-05" db="EMBL/GenBank/DDBJ databases">
        <authorList>
            <person name="Urmite Genomes"/>
        </authorList>
    </citation>
    <scope>NUCLEOTIDE SEQUENCE [LARGE SCALE GENOMIC DNA]</scope>
    <source>
        <strain evidence="9">LF1</strain>
    </source>
</reference>
<feature type="transmembrane region" description="Helical" evidence="7">
    <location>
        <begin position="307"/>
        <end position="330"/>
    </location>
</feature>
<dbReference type="GO" id="GO:0022857">
    <property type="term" value="F:transmembrane transporter activity"/>
    <property type="evidence" value="ECO:0007669"/>
    <property type="project" value="InterPro"/>
</dbReference>
<evidence type="ECO:0000256" key="7">
    <source>
        <dbReference type="SAM" id="Phobius"/>
    </source>
</evidence>
<proteinExistence type="predicted"/>
<dbReference type="RefSeq" id="WP_176699767.1">
    <property type="nucleotide sequence ID" value="NZ_CVRB01000003.1"/>
</dbReference>
<gene>
    <name evidence="8" type="primary">lplT</name>
    <name evidence="8" type="ORF">BN000_02643</name>
</gene>
<evidence type="ECO:0000313" key="9">
    <source>
        <dbReference type="Proteomes" id="UP000199087"/>
    </source>
</evidence>
<evidence type="ECO:0000313" key="8">
    <source>
        <dbReference type="EMBL" id="CRK82699.1"/>
    </source>
</evidence>
<dbReference type="NCBIfam" id="NF008397">
    <property type="entry name" value="PRK11195.1"/>
    <property type="match status" value="1"/>
</dbReference>
<dbReference type="Gene3D" id="1.20.1250.20">
    <property type="entry name" value="MFS general substrate transporter like domains"/>
    <property type="match status" value="1"/>
</dbReference>
<evidence type="ECO:0000256" key="5">
    <source>
        <dbReference type="ARBA" id="ARBA00022989"/>
    </source>
</evidence>
<dbReference type="Proteomes" id="UP000199087">
    <property type="component" value="Unassembled WGS sequence"/>
</dbReference>
<feature type="transmembrane region" description="Helical" evidence="7">
    <location>
        <begin position="164"/>
        <end position="184"/>
    </location>
</feature>
<keyword evidence="6 7" id="KW-0472">Membrane</keyword>
<feature type="transmembrane region" description="Helical" evidence="7">
    <location>
        <begin position="373"/>
        <end position="395"/>
    </location>
</feature>
<comment type="subcellular location">
    <subcellularLocation>
        <location evidence="1">Cell membrane</location>
        <topology evidence="1">Multi-pass membrane protein</topology>
    </subcellularLocation>
</comment>
<keyword evidence="2" id="KW-0813">Transport</keyword>
<evidence type="ECO:0000256" key="4">
    <source>
        <dbReference type="ARBA" id="ARBA00022692"/>
    </source>
</evidence>
<protein>
    <submittedName>
        <fullName evidence="8">Lysophospholipid transporter LplT</fullName>
    </submittedName>
</protein>
<feature type="transmembrane region" description="Helical" evidence="7">
    <location>
        <begin position="20"/>
        <end position="37"/>
    </location>
</feature>
<feature type="transmembrane region" description="Helical" evidence="7">
    <location>
        <begin position="217"/>
        <end position="240"/>
    </location>
</feature>
<evidence type="ECO:0000256" key="1">
    <source>
        <dbReference type="ARBA" id="ARBA00004651"/>
    </source>
</evidence>
<feature type="transmembrane region" description="Helical" evidence="7">
    <location>
        <begin position="252"/>
        <end position="270"/>
    </location>
</feature>
<feature type="transmembrane region" description="Helical" evidence="7">
    <location>
        <begin position="351"/>
        <end position="367"/>
    </location>
</feature>
<keyword evidence="4 7" id="KW-0812">Transmembrane</keyword>
<accession>A0A0U1NXE5</accession>
<dbReference type="AlphaFoldDB" id="A0A0U1NXE5"/>
<keyword evidence="3" id="KW-1003">Cell membrane</keyword>
<dbReference type="EMBL" id="CVRB01000003">
    <property type="protein sequence ID" value="CRK82699.1"/>
    <property type="molecule type" value="Genomic_DNA"/>
</dbReference>
<dbReference type="PANTHER" id="PTHR43266">
    <property type="entry name" value="MACROLIDE-EFFLUX PROTEIN"/>
    <property type="match status" value="1"/>
</dbReference>
<feature type="transmembrane region" description="Helical" evidence="7">
    <location>
        <begin position="90"/>
        <end position="116"/>
    </location>
</feature>
<evidence type="ECO:0000256" key="2">
    <source>
        <dbReference type="ARBA" id="ARBA00022448"/>
    </source>
</evidence>
<evidence type="ECO:0000256" key="3">
    <source>
        <dbReference type="ARBA" id="ARBA00022475"/>
    </source>
</evidence>
<dbReference type="SUPFAM" id="SSF103473">
    <property type="entry name" value="MFS general substrate transporter"/>
    <property type="match status" value="1"/>
</dbReference>
<dbReference type="PANTHER" id="PTHR43266:SF2">
    <property type="entry name" value="MAJOR FACILITATOR SUPERFAMILY (MFS) PROFILE DOMAIN-CONTAINING PROTEIN"/>
    <property type="match status" value="1"/>
</dbReference>
<keyword evidence="5 7" id="KW-1133">Transmembrane helix</keyword>
<sequence>MLKKLKTSLSPLHVLNTTQFLSAFADSAIIIIIAFMIKKSFGLNDEQNPYIFLVETFFLFSYVIFAPFVGTFADRNAKSKVLFVGNSVKTIGALLIILGVNPAFCYGLIGVGAAIYGPGKYGILKELTTDRKQLLDANGKIEGFTILAIIIGTVAGGFLSGNLVVGEIFCLVIYIISVVLALNIPANDGNRTLKYGREATQFIKDLKKSFKNLKLNFTLTGSASFWMISVVIKNGLIIWIPVHLGIKGGFPQSLIIGMTAIGIVIGSLLAKKYTSIEKFYRANIYGFIVAALAIVFPMISGHNLFDVILTCIFLLGMGVFAGMFIIPLNATMQDEGHQTLGVGKTIAIQNFTDNCLMLFGSYSVYLLNKQYGFSVMASLIIFGFVFALLICYLSIISKKIRIK</sequence>
<dbReference type="GO" id="GO:0005886">
    <property type="term" value="C:plasma membrane"/>
    <property type="evidence" value="ECO:0007669"/>
    <property type="project" value="UniProtKB-SubCell"/>
</dbReference>
<feature type="transmembrane region" description="Helical" evidence="7">
    <location>
        <begin position="137"/>
        <end position="158"/>
    </location>
</feature>
<evidence type="ECO:0000256" key="6">
    <source>
        <dbReference type="ARBA" id="ARBA00023136"/>
    </source>
</evidence>
<keyword evidence="9" id="KW-1185">Reference proteome</keyword>
<feature type="transmembrane region" description="Helical" evidence="7">
    <location>
        <begin position="49"/>
        <end position="70"/>
    </location>
</feature>
<dbReference type="Pfam" id="PF07690">
    <property type="entry name" value="MFS_1"/>
    <property type="match status" value="1"/>
</dbReference>
<organism evidence="8 9">
    <name type="scientific">Neobacillus massiliamazoniensis</name>
    <dbReference type="NCBI Taxonomy" id="1499688"/>
    <lineage>
        <taxon>Bacteria</taxon>
        <taxon>Bacillati</taxon>
        <taxon>Bacillota</taxon>
        <taxon>Bacilli</taxon>
        <taxon>Bacillales</taxon>
        <taxon>Bacillaceae</taxon>
        <taxon>Neobacillus</taxon>
    </lineage>
</organism>
<dbReference type="InterPro" id="IPR011701">
    <property type="entry name" value="MFS"/>
</dbReference>
<dbReference type="STRING" id="1499688.BN000_02643"/>
<name>A0A0U1NXE5_9BACI</name>
<dbReference type="InterPro" id="IPR036259">
    <property type="entry name" value="MFS_trans_sf"/>
</dbReference>